<evidence type="ECO:0000313" key="3">
    <source>
        <dbReference type="EMBL" id="KAK4214530.1"/>
    </source>
</evidence>
<dbReference type="EMBL" id="MU858092">
    <property type="protein sequence ID" value="KAK4214530.1"/>
    <property type="molecule type" value="Genomic_DNA"/>
</dbReference>
<name>A0AAN6Y9P8_9PEZI</name>
<comment type="caution">
    <text evidence="3">The sequence shown here is derived from an EMBL/GenBank/DDBJ whole genome shotgun (WGS) entry which is preliminary data.</text>
</comment>
<evidence type="ECO:0000313" key="4">
    <source>
        <dbReference type="Proteomes" id="UP001301769"/>
    </source>
</evidence>
<dbReference type="GO" id="GO:0042254">
    <property type="term" value="P:ribosome biogenesis"/>
    <property type="evidence" value="ECO:0007669"/>
    <property type="project" value="TreeGrafter"/>
</dbReference>
<evidence type="ECO:0000256" key="1">
    <source>
        <dbReference type="SAM" id="MobiDB-lite"/>
    </source>
</evidence>
<dbReference type="InterPro" id="IPR018849">
    <property type="entry name" value="Urb2/Npa2_C"/>
</dbReference>
<feature type="compositionally biased region" description="Polar residues" evidence="1">
    <location>
        <begin position="1295"/>
        <end position="1314"/>
    </location>
</feature>
<sequence>MGNDAALIPAVQALDQGDIETAPERLERVWQALAPHREGTAQKGFHAAEEMLLRWLLKMTNGTDNATERFRRYPRTWEIMRIVFDWIPLFSLAKALADRRFIVILQQTLKEISKPEKGGPDTNGDVEMVDADGQKDPDFDLSLQRQKAMCLKTAQALLTALRVLISRCESISVTEPPSRRMGAEHVKSLFYSSAAEAMKLLVPIIVLCGMAAENHEERDGSPLDQASWMSTFSSIWELHLRGPDDAMEVARSLSGFAANLLGKLTGIPEKRSLSIDSAVQSHWAHDLRLFVMRNMILPSRSAFTEKESAGAAQQVMEMAIDMSSLNFKTSFPVLFDLIAKTPRTLGQMTSKKDYETWVQAAFNALISALKPHGVKALPVVESILEMAAEHNVPLSLPTLRDVCKEYALQADGFAWTLLFSTIKLNPDVFLISSEGQELLDRILEKTKNSESMSDEDFDKALQFIVLLAERYAKARDLSTFLKTWLRYLAVGEKKVQLERLWAQPKVVSAVAGVVQDSLNTKQLVDIVDWLATRTSPAEKLGRIHILAAVASGVSSEELVDAVNTKTFNAAFSEKFSKKEPSAISVSRWLIAQNAISRGSLEDIEQIWSTVQSDIKSILKKSTITKEGTFAAFKCAVAAWIANHPGGPHEEEAADMVCAFIKRLDDDTESEKSTPEHPITKGTYVSWILTDDCRLVTLITKRNKQFPDVVLGLLMPKDGAISNSATFEAATAVVSQLLHDENLINDVQVAQGLITKMIEQLDPSQASKTLLARRVAVQFLLGIPDDIFTRPDRQTVMVHLVSPLPETEDLSAEDQIEYWKLALALMRKAMTQPTFYTDMSYDHLEKIGKRLYKLFGQTKEWKSSTGVLVVRDVFVLLGQIADLTIRQMDSGNPEEREKTYLEGAASLLKSSCKESEALTRLVLLHAFIAALQGSPNLEKLEEVSRDVGALKSKLLDEVKVIVELGKWRGKALLSLVIALKATHVLDRQVIRDTFTSATPALIKASKKYLQKNSQVGWEIRMFLARCFAEEMGSPLKLRFLAQETGDGEDDEEGAAPALVDRATLLRYVDVLVRDIDDETKMDYLEDLLGEQSGDPLEESYRLFIIQTLVQHLAVARGAAIISKSGFELAKAHTMLCQKLTETAGKDPEQFALVAETLYILMDQKNVCMIQWNIDNTLSTVASICADLDQSLSQKHVSIDASVVRLLPKTYKYLCALVEIIIKRHRKRIDGHFHLLIPTLQALLRHLLILSPKGKKSSSSTPLEAAKLAHQQRQQERNARLYSRLLTLVCEPTVASVSTRRTQHNNSTNPENTHQPNVMLDVDKDKAKRYAGQFMYLVVMHYIRLQLQLEQTVVVTGESREALETSMFSILDITSKPDGLRILTDAMDSSGRVILRELLRRYERFGRWSGV</sequence>
<reference evidence="3" key="1">
    <citation type="journal article" date="2023" name="Mol. Phylogenet. Evol.">
        <title>Genome-scale phylogeny and comparative genomics of the fungal order Sordariales.</title>
        <authorList>
            <person name="Hensen N."/>
            <person name="Bonometti L."/>
            <person name="Westerberg I."/>
            <person name="Brannstrom I.O."/>
            <person name="Guillou S."/>
            <person name="Cros-Aarteil S."/>
            <person name="Calhoun S."/>
            <person name="Haridas S."/>
            <person name="Kuo A."/>
            <person name="Mondo S."/>
            <person name="Pangilinan J."/>
            <person name="Riley R."/>
            <person name="LaButti K."/>
            <person name="Andreopoulos B."/>
            <person name="Lipzen A."/>
            <person name="Chen C."/>
            <person name="Yan M."/>
            <person name="Daum C."/>
            <person name="Ng V."/>
            <person name="Clum A."/>
            <person name="Steindorff A."/>
            <person name="Ohm R.A."/>
            <person name="Martin F."/>
            <person name="Silar P."/>
            <person name="Natvig D.O."/>
            <person name="Lalanne C."/>
            <person name="Gautier V."/>
            <person name="Ament-Velasquez S.L."/>
            <person name="Kruys A."/>
            <person name="Hutchinson M.I."/>
            <person name="Powell A.J."/>
            <person name="Barry K."/>
            <person name="Miller A.N."/>
            <person name="Grigoriev I.V."/>
            <person name="Debuchy R."/>
            <person name="Gladieux P."/>
            <person name="Hiltunen Thoren M."/>
            <person name="Johannesson H."/>
        </authorList>
    </citation>
    <scope>NUCLEOTIDE SEQUENCE</scope>
    <source>
        <strain evidence="3">PSN293</strain>
    </source>
</reference>
<dbReference type="PANTHER" id="PTHR15682:SF2">
    <property type="entry name" value="UNHEALTHY RIBOSOME BIOGENESIS PROTEIN 2 HOMOLOG"/>
    <property type="match status" value="1"/>
</dbReference>
<keyword evidence="4" id="KW-1185">Reference proteome</keyword>
<protein>
    <submittedName>
        <fullName evidence="3">Nucleolar pre-ribosomal-associated protein 2</fullName>
    </submittedName>
</protein>
<feature type="region of interest" description="Disordered" evidence="1">
    <location>
        <begin position="1295"/>
        <end position="1315"/>
    </location>
</feature>
<dbReference type="InterPro" id="IPR052609">
    <property type="entry name" value="Ribosome_Biogenesis_Reg"/>
</dbReference>
<gene>
    <name evidence="3" type="ORF">QBC37DRAFT_421024</name>
</gene>
<dbReference type="GO" id="GO:0005730">
    <property type="term" value="C:nucleolus"/>
    <property type="evidence" value="ECO:0007669"/>
    <property type="project" value="TreeGrafter"/>
</dbReference>
<feature type="domain" description="Nucleolar 27S pre-rRNA processing Urb2/Npa2 C-terminal" evidence="2">
    <location>
        <begin position="1152"/>
        <end position="1408"/>
    </location>
</feature>
<organism evidence="3 4">
    <name type="scientific">Rhypophila decipiens</name>
    <dbReference type="NCBI Taxonomy" id="261697"/>
    <lineage>
        <taxon>Eukaryota</taxon>
        <taxon>Fungi</taxon>
        <taxon>Dikarya</taxon>
        <taxon>Ascomycota</taxon>
        <taxon>Pezizomycotina</taxon>
        <taxon>Sordariomycetes</taxon>
        <taxon>Sordariomycetidae</taxon>
        <taxon>Sordariales</taxon>
        <taxon>Naviculisporaceae</taxon>
        <taxon>Rhypophila</taxon>
    </lineage>
</organism>
<evidence type="ECO:0000259" key="2">
    <source>
        <dbReference type="Pfam" id="PF10441"/>
    </source>
</evidence>
<reference evidence="3" key="2">
    <citation type="submission" date="2023-05" db="EMBL/GenBank/DDBJ databases">
        <authorList>
            <consortium name="Lawrence Berkeley National Laboratory"/>
            <person name="Steindorff A."/>
            <person name="Hensen N."/>
            <person name="Bonometti L."/>
            <person name="Westerberg I."/>
            <person name="Brannstrom I.O."/>
            <person name="Guillou S."/>
            <person name="Cros-Aarteil S."/>
            <person name="Calhoun S."/>
            <person name="Haridas S."/>
            <person name="Kuo A."/>
            <person name="Mondo S."/>
            <person name="Pangilinan J."/>
            <person name="Riley R."/>
            <person name="Labutti K."/>
            <person name="Andreopoulos B."/>
            <person name="Lipzen A."/>
            <person name="Chen C."/>
            <person name="Yanf M."/>
            <person name="Daum C."/>
            <person name="Ng V."/>
            <person name="Clum A."/>
            <person name="Ohm R."/>
            <person name="Martin F."/>
            <person name="Silar P."/>
            <person name="Natvig D."/>
            <person name="Lalanne C."/>
            <person name="Gautier V."/>
            <person name="Ament-Velasquez S.L."/>
            <person name="Kruys A."/>
            <person name="Hutchinson M.I."/>
            <person name="Powell A.J."/>
            <person name="Barry K."/>
            <person name="Miller A.N."/>
            <person name="Grigoriev I.V."/>
            <person name="Debuchy R."/>
            <person name="Gladieux P."/>
            <person name="Thoren M.H."/>
            <person name="Johannesson H."/>
        </authorList>
    </citation>
    <scope>NUCLEOTIDE SEQUENCE</scope>
    <source>
        <strain evidence="3">PSN293</strain>
    </source>
</reference>
<dbReference type="Proteomes" id="UP001301769">
    <property type="component" value="Unassembled WGS sequence"/>
</dbReference>
<accession>A0AAN6Y9P8</accession>
<dbReference type="PANTHER" id="PTHR15682">
    <property type="entry name" value="UNHEALTHY RIBOSOME BIOGENESIS PROTEIN 2 HOMOLOG"/>
    <property type="match status" value="1"/>
</dbReference>
<proteinExistence type="predicted"/>
<dbReference type="Pfam" id="PF10441">
    <property type="entry name" value="Urb2"/>
    <property type="match status" value="1"/>
</dbReference>